<dbReference type="EMBL" id="CP001778">
    <property type="protein sequence ID" value="ADD42380.1"/>
    <property type="molecule type" value="Genomic_DNA"/>
</dbReference>
<dbReference type="KEGG" id="sna:Snas_2704"/>
<keyword evidence="2" id="KW-1185">Reference proteome</keyword>
<accession>D3Q7A9</accession>
<name>D3Q7A9_STANL</name>
<sequence length="69" mass="7690">MHWEDGEGKGRVIYGDLSDGYVTFKRVEGGDGRYTFESVADDDGGALVNANYAKRIQLFDETITLKDAR</sequence>
<dbReference type="Proteomes" id="UP000000844">
    <property type="component" value="Chromosome"/>
</dbReference>
<evidence type="ECO:0000313" key="1">
    <source>
        <dbReference type="EMBL" id="ADD42380.1"/>
    </source>
</evidence>
<dbReference type="HOGENOM" id="CLU_2773908_0_0_11"/>
<organism evidence="1 2">
    <name type="scientific">Stackebrandtia nassauensis (strain DSM 44728 / CIP 108903 / NRRL B-16338 / NBRC 102104 / LLR-40K-21)</name>
    <dbReference type="NCBI Taxonomy" id="446470"/>
    <lineage>
        <taxon>Bacteria</taxon>
        <taxon>Bacillati</taxon>
        <taxon>Actinomycetota</taxon>
        <taxon>Actinomycetes</taxon>
        <taxon>Glycomycetales</taxon>
        <taxon>Glycomycetaceae</taxon>
        <taxon>Stackebrandtia</taxon>
    </lineage>
</organism>
<proteinExistence type="predicted"/>
<dbReference type="AlphaFoldDB" id="D3Q7A9"/>
<dbReference type="RefSeq" id="WP_013017951.1">
    <property type="nucleotide sequence ID" value="NC_013947.1"/>
</dbReference>
<gene>
    <name evidence="1" type="ordered locus">Snas_2704</name>
</gene>
<evidence type="ECO:0000313" key="2">
    <source>
        <dbReference type="Proteomes" id="UP000000844"/>
    </source>
</evidence>
<reference evidence="1 2" key="1">
    <citation type="journal article" date="2009" name="Stand. Genomic Sci.">
        <title>Complete genome sequence of Stackebrandtia nassauensis type strain (LLR-40K-21).</title>
        <authorList>
            <person name="Munk C."/>
            <person name="Lapidus A."/>
            <person name="Copeland A."/>
            <person name="Jando M."/>
            <person name="Mayilraj S."/>
            <person name="Glavina Del Rio T."/>
            <person name="Nolan M."/>
            <person name="Chen F."/>
            <person name="Lucas S."/>
            <person name="Tice H."/>
            <person name="Cheng J.F."/>
            <person name="Han C."/>
            <person name="Detter J.C."/>
            <person name="Bruce D."/>
            <person name="Goodwin L."/>
            <person name="Chain P."/>
            <person name="Pitluck S."/>
            <person name="Goker M."/>
            <person name="Ovchinikova G."/>
            <person name="Pati A."/>
            <person name="Ivanova N."/>
            <person name="Mavromatis K."/>
            <person name="Chen A."/>
            <person name="Palaniappan K."/>
            <person name="Land M."/>
            <person name="Hauser L."/>
            <person name="Chang Y.J."/>
            <person name="Jeffries C.D."/>
            <person name="Bristow J."/>
            <person name="Eisen J.A."/>
            <person name="Markowitz V."/>
            <person name="Hugenholtz P."/>
            <person name="Kyrpides N.C."/>
            <person name="Klenk H.P."/>
        </authorList>
    </citation>
    <scope>NUCLEOTIDE SEQUENCE [LARGE SCALE GENOMIC DNA]</scope>
    <source>
        <strain evidence="2">DSM 44728 / CIP 108903 / NRRL B-16338 / NBRC 102104 / LLR-40K-21</strain>
    </source>
</reference>
<protein>
    <submittedName>
        <fullName evidence="1">Uncharacterized protein</fullName>
    </submittedName>
</protein>